<dbReference type="InterPro" id="IPR047124">
    <property type="entry name" value="HI_0220.2"/>
</dbReference>
<dbReference type="SMART" id="SM00987">
    <property type="entry name" value="UreE_C"/>
    <property type="match status" value="1"/>
</dbReference>
<dbReference type="Pfam" id="PF03167">
    <property type="entry name" value="UDG"/>
    <property type="match status" value="1"/>
</dbReference>
<gene>
    <name evidence="2" type="ORF">GCM10023151_13170</name>
</gene>
<evidence type="ECO:0000259" key="1">
    <source>
        <dbReference type="SMART" id="SM00986"/>
    </source>
</evidence>
<dbReference type="SUPFAM" id="SSF52141">
    <property type="entry name" value="Uracil-DNA glycosylase-like"/>
    <property type="match status" value="1"/>
</dbReference>
<keyword evidence="3" id="KW-1185">Reference proteome</keyword>
<reference evidence="3" key="1">
    <citation type="journal article" date="2019" name="Int. J. Syst. Evol. Microbiol.">
        <title>The Global Catalogue of Microorganisms (GCM) 10K type strain sequencing project: providing services to taxonomists for standard genome sequencing and annotation.</title>
        <authorList>
            <consortium name="The Broad Institute Genomics Platform"/>
            <consortium name="The Broad Institute Genome Sequencing Center for Infectious Disease"/>
            <person name="Wu L."/>
            <person name="Ma J."/>
        </authorList>
    </citation>
    <scope>NUCLEOTIDE SEQUENCE [LARGE SCALE GENOMIC DNA]</scope>
    <source>
        <strain evidence="3">JCM 17728</strain>
    </source>
</reference>
<feature type="domain" description="Uracil-DNA glycosylase-like" evidence="1">
    <location>
        <begin position="27"/>
        <end position="201"/>
    </location>
</feature>
<evidence type="ECO:0000313" key="3">
    <source>
        <dbReference type="Proteomes" id="UP001501011"/>
    </source>
</evidence>
<dbReference type="Proteomes" id="UP001501011">
    <property type="component" value="Unassembled WGS sequence"/>
</dbReference>
<dbReference type="InterPro" id="IPR005122">
    <property type="entry name" value="Uracil-DNA_glycosylase-like"/>
</dbReference>
<accession>A0ABP8IKJ6</accession>
<dbReference type="SMART" id="SM00986">
    <property type="entry name" value="UDG"/>
    <property type="match status" value="1"/>
</dbReference>
<dbReference type="EMBL" id="BAABFV010000001">
    <property type="protein sequence ID" value="GAA4360680.1"/>
    <property type="molecule type" value="Genomic_DNA"/>
</dbReference>
<comment type="caution">
    <text evidence="2">The sequence shown here is derived from an EMBL/GenBank/DDBJ whole genome shotgun (WGS) entry which is preliminary data.</text>
</comment>
<dbReference type="RefSeq" id="WP_345292413.1">
    <property type="nucleotide sequence ID" value="NZ_BAABFV010000001.1"/>
</dbReference>
<proteinExistence type="predicted"/>
<dbReference type="CDD" id="cd10033">
    <property type="entry name" value="UDG_like"/>
    <property type="match status" value="1"/>
</dbReference>
<protein>
    <submittedName>
        <fullName evidence="2">Uracil-DNA glycosylase family protein</fullName>
    </submittedName>
</protein>
<name>A0ABP8IKJ6_9GAMM</name>
<sequence>MSTQQRLTDEVSACRICTDLPLGPKPIFQFGDEAKILIAGQAPGQITHQRRRPFDDASGVRLRDWLGVDEDTFYEAKQFAILPMGFCYPGKGKSGDLPPRPICAKTWQHQLLAQLKHLELVVVMGQYALQWHLGVKKSQPITPLVKNWSKYQQIDVKSRQNANNGIEQPVSYFPLPHPSPRNNIWLKKNPWFEKDLLPQLKHSVAKALL</sequence>
<organism evidence="2 3">
    <name type="scientific">Kangiella marina</name>
    <dbReference type="NCBI Taxonomy" id="1079178"/>
    <lineage>
        <taxon>Bacteria</taxon>
        <taxon>Pseudomonadati</taxon>
        <taxon>Pseudomonadota</taxon>
        <taxon>Gammaproteobacteria</taxon>
        <taxon>Kangiellales</taxon>
        <taxon>Kangiellaceae</taxon>
        <taxon>Kangiella</taxon>
    </lineage>
</organism>
<evidence type="ECO:0000313" key="2">
    <source>
        <dbReference type="EMBL" id="GAA4360680.1"/>
    </source>
</evidence>
<dbReference type="PANTHER" id="PTHR42160:SF1">
    <property type="entry name" value="URACIL-DNA GLYCOSYLASE SUPERFAMILY PROTEIN"/>
    <property type="match status" value="1"/>
</dbReference>
<dbReference type="PANTHER" id="PTHR42160">
    <property type="entry name" value="URACIL-DNA GLYCOSYLASE SUPERFAMILY PROTEIN"/>
    <property type="match status" value="1"/>
</dbReference>
<dbReference type="Gene3D" id="3.40.470.10">
    <property type="entry name" value="Uracil-DNA glycosylase-like domain"/>
    <property type="match status" value="1"/>
</dbReference>
<dbReference type="InterPro" id="IPR036895">
    <property type="entry name" value="Uracil-DNA_glycosylase-like_sf"/>
</dbReference>